<dbReference type="SUPFAM" id="SSF51735">
    <property type="entry name" value="NAD(P)-binding Rossmann-fold domains"/>
    <property type="match status" value="1"/>
</dbReference>
<keyword evidence="6" id="KW-1185">Reference proteome</keyword>
<feature type="domain" description="Ketoreductase" evidence="4">
    <location>
        <begin position="20"/>
        <end position="203"/>
    </location>
</feature>
<evidence type="ECO:0000256" key="1">
    <source>
        <dbReference type="ARBA" id="ARBA00006484"/>
    </source>
</evidence>
<sequence>MTSDGRHWDFRPGTGRGPVPTALVTGATSGIGLAFARRLAGEGYGVIAVARDRERLSRVGRELAALHHVPAETLPADLATGEGIAAVAARLEDPRCPVDVLVNNAGSGLRATFLDSRPEEAADLDTLLYRSVSELSWRAAHAMRSRGRGGIVNVTSLAALFTSGPYSASKAAATVITEALAAELRGTPVTATAVMAGFVITEFHARAGMSLAGVPGFLRLDADAVARQALRDARAGRVLSVPGAFYRALAPVLRAAPRGFVREISRNFQSAR</sequence>
<gene>
    <name evidence="5" type="ORF">GCM10011333_04670</name>
</gene>
<dbReference type="PRINTS" id="PR00080">
    <property type="entry name" value="SDRFAMILY"/>
</dbReference>
<accession>A0A8J2TVS1</accession>
<comment type="caution">
    <text evidence="5">The sequence shown here is derived from an EMBL/GenBank/DDBJ whole genome shotgun (WGS) entry which is preliminary data.</text>
</comment>
<dbReference type="GO" id="GO:0016020">
    <property type="term" value="C:membrane"/>
    <property type="evidence" value="ECO:0007669"/>
    <property type="project" value="TreeGrafter"/>
</dbReference>
<dbReference type="PROSITE" id="PS00061">
    <property type="entry name" value="ADH_SHORT"/>
    <property type="match status" value="1"/>
</dbReference>
<dbReference type="EMBL" id="BMFY01000002">
    <property type="protein sequence ID" value="GGA05061.1"/>
    <property type="molecule type" value="Genomic_DNA"/>
</dbReference>
<comment type="similarity">
    <text evidence="1 3">Belongs to the short-chain dehydrogenases/reductases (SDR) family.</text>
</comment>
<name>A0A8J2TVS1_9MICO</name>
<proteinExistence type="inferred from homology"/>
<evidence type="ECO:0000313" key="5">
    <source>
        <dbReference type="EMBL" id="GGA05061.1"/>
    </source>
</evidence>
<dbReference type="GO" id="GO:0016491">
    <property type="term" value="F:oxidoreductase activity"/>
    <property type="evidence" value="ECO:0007669"/>
    <property type="project" value="UniProtKB-KW"/>
</dbReference>
<dbReference type="InterPro" id="IPR002347">
    <property type="entry name" value="SDR_fam"/>
</dbReference>
<dbReference type="InterPro" id="IPR020904">
    <property type="entry name" value="Sc_DH/Rdtase_CS"/>
</dbReference>
<dbReference type="AlphaFoldDB" id="A0A8J2TVS1"/>
<dbReference type="PRINTS" id="PR00081">
    <property type="entry name" value="GDHRDH"/>
</dbReference>
<dbReference type="Proteomes" id="UP000616114">
    <property type="component" value="Unassembled WGS sequence"/>
</dbReference>
<dbReference type="RefSeq" id="WP_229744881.1">
    <property type="nucleotide sequence ID" value="NZ_BMFY01000002.1"/>
</dbReference>
<evidence type="ECO:0000259" key="4">
    <source>
        <dbReference type="SMART" id="SM00822"/>
    </source>
</evidence>
<dbReference type="PANTHER" id="PTHR44196">
    <property type="entry name" value="DEHYDROGENASE/REDUCTASE SDR FAMILY MEMBER 7B"/>
    <property type="match status" value="1"/>
</dbReference>
<dbReference type="Gene3D" id="3.40.50.720">
    <property type="entry name" value="NAD(P)-binding Rossmann-like Domain"/>
    <property type="match status" value="1"/>
</dbReference>
<reference evidence="5" key="1">
    <citation type="journal article" date="2014" name="Int. J. Syst. Evol. Microbiol.">
        <title>Complete genome sequence of Corynebacterium casei LMG S-19264T (=DSM 44701T), isolated from a smear-ripened cheese.</title>
        <authorList>
            <consortium name="US DOE Joint Genome Institute (JGI-PGF)"/>
            <person name="Walter F."/>
            <person name="Albersmeier A."/>
            <person name="Kalinowski J."/>
            <person name="Ruckert C."/>
        </authorList>
    </citation>
    <scope>NUCLEOTIDE SEQUENCE</scope>
    <source>
        <strain evidence="5">CGMCC 1.12785</strain>
    </source>
</reference>
<dbReference type="Pfam" id="PF00106">
    <property type="entry name" value="adh_short"/>
    <property type="match status" value="1"/>
</dbReference>
<reference evidence="5" key="2">
    <citation type="submission" date="2020-09" db="EMBL/GenBank/DDBJ databases">
        <authorList>
            <person name="Sun Q."/>
            <person name="Zhou Y."/>
        </authorList>
    </citation>
    <scope>NUCLEOTIDE SEQUENCE</scope>
    <source>
        <strain evidence="5">CGMCC 1.12785</strain>
    </source>
</reference>
<protein>
    <submittedName>
        <fullName evidence="5">Short-chain dehydrogenase</fullName>
    </submittedName>
</protein>
<organism evidence="5 6">
    <name type="scientific">Sediminivirga luteola</name>
    <dbReference type="NCBI Taxonomy" id="1774748"/>
    <lineage>
        <taxon>Bacteria</taxon>
        <taxon>Bacillati</taxon>
        <taxon>Actinomycetota</taxon>
        <taxon>Actinomycetes</taxon>
        <taxon>Micrococcales</taxon>
        <taxon>Brevibacteriaceae</taxon>
        <taxon>Sediminivirga</taxon>
    </lineage>
</organism>
<keyword evidence="2" id="KW-0560">Oxidoreductase</keyword>
<evidence type="ECO:0000256" key="2">
    <source>
        <dbReference type="ARBA" id="ARBA00023002"/>
    </source>
</evidence>
<dbReference type="InterPro" id="IPR036291">
    <property type="entry name" value="NAD(P)-bd_dom_sf"/>
</dbReference>
<dbReference type="PANTHER" id="PTHR44196:SF2">
    <property type="entry name" value="SHORT-CHAIN DEHYDROGENASE-RELATED"/>
    <property type="match status" value="1"/>
</dbReference>
<dbReference type="InterPro" id="IPR057326">
    <property type="entry name" value="KR_dom"/>
</dbReference>
<evidence type="ECO:0000256" key="3">
    <source>
        <dbReference type="RuleBase" id="RU000363"/>
    </source>
</evidence>
<dbReference type="SMART" id="SM00822">
    <property type="entry name" value="PKS_KR"/>
    <property type="match status" value="1"/>
</dbReference>
<evidence type="ECO:0000313" key="6">
    <source>
        <dbReference type="Proteomes" id="UP000616114"/>
    </source>
</evidence>